<keyword evidence="4" id="KW-1185">Reference proteome</keyword>
<sequence length="228" mass="25804">MHRNVLAALFLLVLTLILTSSVMAVTRNERGALKLLYWATQGQRWVGRWAIQNEHSDPCIDSWFGIVCDRYGRIQSMYVHPRLDGIHVVKEWGTHLDTGEADCQTITSWGSYHQTSLVKISAGCENCDDLSSNFLTGYVPDTLSRLSALRTLRLDRNYFVGAIPSSLAQLTKLEFLWCQSLTVRVVVAGSYKGTTLTLWTTELCYLKKFKRLQILKDSVATLFHKAAQ</sequence>
<reference evidence="3" key="1">
    <citation type="submission" date="2023-08" db="EMBL/GenBank/DDBJ databases">
        <title>Reference Genome Resource for the Citrus Pathogen Phytophthora citrophthora.</title>
        <authorList>
            <person name="Moller H."/>
            <person name="Coetzee B."/>
            <person name="Rose L.J."/>
            <person name="Van Niekerk J.M."/>
        </authorList>
    </citation>
    <scope>NUCLEOTIDE SEQUENCE</scope>
    <source>
        <strain evidence="3">STE-U-9442</strain>
    </source>
</reference>
<evidence type="ECO:0000313" key="3">
    <source>
        <dbReference type="EMBL" id="KAK1931524.1"/>
    </source>
</evidence>
<dbReference type="PANTHER" id="PTHR48060">
    <property type="entry name" value="DNA DAMAGE-REPAIR/TOLERATION PROTEIN DRT100"/>
    <property type="match status" value="1"/>
</dbReference>
<dbReference type="InterPro" id="IPR001611">
    <property type="entry name" value="Leu-rich_rpt"/>
</dbReference>
<dbReference type="PANTHER" id="PTHR48060:SF21">
    <property type="entry name" value="L DOMAIN-LIKE PROTEIN"/>
    <property type="match status" value="1"/>
</dbReference>
<evidence type="ECO:0000256" key="1">
    <source>
        <dbReference type="ARBA" id="ARBA00022729"/>
    </source>
</evidence>
<accession>A0AAD9LDQ2</accession>
<dbReference type="SUPFAM" id="SSF52058">
    <property type="entry name" value="L domain-like"/>
    <property type="match status" value="1"/>
</dbReference>
<dbReference type="InterPro" id="IPR053211">
    <property type="entry name" value="DNA_repair-toleration"/>
</dbReference>
<evidence type="ECO:0000313" key="4">
    <source>
        <dbReference type="Proteomes" id="UP001259832"/>
    </source>
</evidence>
<dbReference type="Gene3D" id="3.80.10.10">
    <property type="entry name" value="Ribonuclease Inhibitor"/>
    <property type="match status" value="1"/>
</dbReference>
<comment type="caution">
    <text evidence="3">The sequence shown here is derived from an EMBL/GenBank/DDBJ whole genome shotgun (WGS) entry which is preliminary data.</text>
</comment>
<feature type="chain" id="PRO_5042035468" evidence="2">
    <location>
        <begin position="25"/>
        <end position="228"/>
    </location>
</feature>
<dbReference type="AlphaFoldDB" id="A0AAD9LDQ2"/>
<keyword evidence="1 2" id="KW-0732">Signal</keyword>
<dbReference type="GO" id="GO:0016301">
    <property type="term" value="F:kinase activity"/>
    <property type="evidence" value="ECO:0007669"/>
    <property type="project" value="UniProtKB-KW"/>
</dbReference>
<name>A0AAD9LDQ2_9STRA</name>
<organism evidence="3 4">
    <name type="scientific">Phytophthora citrophthora</name>
    <dbReference type="NCBI Taxonomy" id="4793"/>
    <lineage>
        <taxon>Eukaryota</taxon>
        <taxon>Sar</taxon>
        <taxon>Stramenopiles</taxon>
        <taxon>Oomycota</taxon>
        <taxon>Peronosporomycetes</taxon>
        <taxon>Peronosporales</taxon>
        <taxon>Peronosporaceae</taxon>
        <taxon>Phytophthora</taxon>
    </lineage>
</organism>
<proteinExistence type="predicted"/>
<keyword evidence="3" id="KW-0418">Kinase</keyword>
<evidence type="ECO:0000256" key="2">
    <source>
        <dbReference type="SAM" id="SignalP"/>
    </source>
</evidence>
<keyword evidence="3" id="KW-0675">Receptor</keyword>
<gene>
    <name evidence="3" type="ORF">P3T76_012853</name>
</gene>
<dbReference type="InterPro" id="IPR032675">
    <property type="entry name" value="LRR_dom_sf"/>
</dbReference>
<protein>
    <submittedName>
        <fullName evidence="3">Leucine-rich repeat receptor-like protein kinase PEPR1</fullName>
    </submittedName>
</protein>
<dbReference type="Pfam" id="PF00560">
    <property type="entry name" value="LRR_1"/>
    <property type="match status" value="1"/>
</dbReference>
<keyword evidence="3" id="KW-0808">Transferase</keyword>
<dbReference type="Proteomes" id="UP001259832">
    <property type="component" value="Unassembled WGS sequence"/>
</dbReference>
<feature type="signal peptide" evidence="2">
    <location>
        <begin position="1"/>
        <end position="24"/>
    </location>
</feature>
<dbReference type="EMBL" id="JASMQC010000033">
    <property type="protein sequence ID" value="KAK1931524.1"/>
    <property type="molecule type" value="Genomic_DNA"/>
</dbReference>